<evidence type="ECO:0000313" key="7">
    <source>
        <dbReference type="EMBL" id="URE38742.1"/>
    </source>
</evidence>
<dbReference type="GO" id="GO:0016020">
    <property type="term" value="C:membrane"/>
    <property type="evidence" value="ECO:0007669"/>
    <property type="project" value="UniProtKB-SubCell"/>
</dbReference>
<feature type="transmembrane region" description="Helical" evidence="6">
    <location>
        <begin position="660"/>
        <end position="683"/>
    </location>
</feature>
<dbReference type="GO" id="GO:0022857">
    <property type="term" value="F:transmembrane transporter activity"/>
    <property type="evidence" value="ECO:0007669"/>
    <property type="project" value="InterPro"/>
</dbReference>
<organism evidence="7 8">
    <name type="scientific">Musa troglodytarum</name>
    <name type="common">fe'i banana</name>
    <dbReference type="NCBI Taxonomy" id="320322"/>
    <lineage>
        <taxon>Eukaryota</taxon>
        <taxon>Viridiplantae</taxon>
        <taxon>Streptophyta</taxon>
        <taxon>Embryophyta</taxon>
        <taxon>Tracheophyta</taxon>
        <taxon>Spermatophyta</taxon>
        <taxon>Magnoliopsida</taxon>
        <taxon>Liliopsida</taxon>
        <taxon>Zingiberales</taxon>
        <taxon>Musaceae</taxon>
        <taxon>Musa</taxon>
    </lineage>
</organism>
<evidence type="ECO:0000256" key="6">
    <source>
        <dbReference type="SAM" id="Phobius"/>
    </source>
</evidence>
<evidence type="ECO:0000313" key="8">
    <source>
        <dbReference type="Proteomes" id="UP001055439"/>
    </source>
</evidence>
<dbReference type="InterPro" id="IPR036259">
    <property type="entry name" value="MFS_trans_sf"/>
</dbReference>
<keyword evidence="5 6" id="KW-0472">Membrane</keyword>
<evidence type="ECO:0000256" key="5">
    <source>
        <dbReference type="ARBA" id="ARBA00023136"/>
    </source>
</evidence>
<reference evidence="7" key="1">
    <citation type="submission" date="2022-05" db="EMBL/GenBank/DDBJ databases">
        <title>The Musa troglodytarum L. genome provides insights into the mechanism of non-climacteric behaviour and enrichment of carotenoids.</title>
        <authorList>
            <person name="Wang J."/>
        </authorList>
    </citation>
    <scope>NUCLEOTIDE SEQUENCE</scope>
    <source>
        <tissue evidence="7">Leaf</tissue>
    </source>
</reference>
<keyword evidence="4 6" id="KW-1133">Transmembrane helix</keyword>
<feature type="transmembrane region" description="Helical" evidence="6">
    <location>
        <begin position="689"/>
        <end position="707"/>
    </location>
</feature>
<evidence type="ECO:0000256" key="1">
    <source>
        <dbReference type="ARBA" id="ARBA00004141"/>
    </source>
</evidence>
<dbReference type="Proteomes" id="UP001055439">
    <property type="component" value="Chromosome 8"/>
</dbReference>
<dbReference type="InterPro" id="IPR018456">
    <property type="entry name" value="PTR2_symporter_CS"/>
</dbReference>
<feature type="transmembrane region" description="Helical" evidence="6">
    <location>
        <begin position="393"/>
        <end position="411"/>
    </location>
</feature>
<feature type="transmembrane region" description="Helical" evidence="6">
    <location>
        <begin position="544"/>
        <end position="563"/>
    </location>
</feature>
<dbReference type="SUPFAM" id="SSF103473">
    <property type="entry name" value="MFS general substrate transporter"/>
    <property type="match status" value="2"/>
</dbReference>
<feature type="transmembrane region" description="Helical" evidence="6">
    <location>
        <begin position="966"/>
        <end position="990"/>
    </location>
</feature>
<feature type="transmembrane region" description="Helical" evidence="6">
    <location>
        <begin position="364"/>
        <end position="387"/>
    </location>
</feature>
<dbReference type="OrthoDB" id="8904098at2759"/>
<dbReference type="Gene3D" id="1.20.1250.20">
    <property type="entry name" value="MFS general substrate transporter like domains"/>
    <property type="match status" value="2"/>
</dbReference>
<feature type="transmembrane region" description="Helical" evidence="6">
    <location>
        <begin position="817"/>
        <end position="839"/>
    </location>
</feature>
<sequence length="1057" mass="114389">MRFRRCVTQDNSICVSMFGEELQATACRHFEVEVSSTTAIGPSSDSPWCSLVTLAHVPSRPPFAESKRRGIVGVPMRTKYAHYKQVKEGIPSNTWKKRARLLHVGGLATVPRSRESDIEWNKSNMLTKDRNALPVSYKEANLVPVPFPPSACSRSHRTCFLLPAFGTSLRSGEMASLPETAGEGKTLPDAWDFKGRPAVTSRTGGWSCAATILGVELCERLTTLGIAVNLVTYLTGTMHLGSAASANIVTNFMGTSFMLCLLGGFIADTYLGRYLTIAIFTAVQASGVAILTISTAAPGLRPPACDGSDSGGCVRASGLQLGVLYLGLYLTALGTGGLKSSVSGFGSDQFDETDGAEKKQMTKFFSWFFFFISLGSLMAVTVLVYIQDNLGRRWGYGICAVAIVFGLVVFLSRTRRYRFKRLVGSPLTQVAVVVASAWRKRRLALPADPSMLYDLDSNVGGAEDKKKKQKLLHSKQFREGETLSDAWDFKGRPAVKSQTGGWTCASMILGVELCERLTTLGIAVNLVTYLTGTMHLGSAASANAVTNFLGTSFMLCLLGGFVADTFLGRYLTIAIFTAVQASGVTILTISTAAPGLRPPACADPLAGGCVRANGTQMGVLYLGLYLTALGTGGLKSSVSGFGSDQFDEGDGAEKKQMLRFFSWFFFFISIGSLMAVTVLVYIQDNLGRRWGYGICAVAIVLGLAVFLSGTSRFRFKRLVGSPLTQIAAVVAGAWKKRALDLPADPSTLHDIDTAGGDCTPGEKSKKKKKLPRTKEFRFLDRAAVVEGDAAGEQSKWRLSTLTDVEEVKQVIRMLPTWATTIMFWTVYAQMTTFSVSQASTMERRIGSSFEIPAGSLTVFFVGSILLTVPVYDRLVVPAARRVTGNPQGLTPLQRIAVGLALSILAMCAAALTERKRLAAAVVPLSVFWLIPQFFLVGAGEAFTYIGQLDFFLRECPRGMKTMSTGLFLSTLSLGFFLSTALVTIVHRVTGESGKGAWLPDDLNKGKLYDFYWLLAALSVVNLVVFVVAARGYVYKEKRTADDSTHVVELEEEVCYRA</sequence>
<feature type="transmembrane region" description="Helical" evidence="6">
    <location>
        <begin position="851"/>
        <end position="871"/>
    </location>
</feature>
<proteinExistence type="inferred from homology"/>
<accession>A0A9E7HZH1</accession>
<dbReference type="AlphaFoldDB" id="A0A9E7HZH1"/>
<dbReference type="Pfam" id="PF00854">
    <property type="entry name" value="PTR2"/>
    <property type="match status" value="2"/>
</dbReference>
<gene>
    <name evidence="7" type="ORF">MUK42_02931</name>
</gene>
<dbReference type="InterPro" id="IPR000109">
    <property type="entry name" value="POT_fam"/>
</dbReference>
<dbReference type="EMBL" id="CP097510">
    <property type="protein sequence ID" value="URE38742.1"/>
    <property type="molecule type" value="Genomic_DNA"/>
</dbReference>
<protein>
    <submittedName>
        <fullName evidence="7">Nitrate transporter 1.1</fullName>
    </submittedName>
</protein>
<feature type="transmembrane region" description="Helical" evidence="6">
    <location>
        <begin position="248"/>
        <end position="267"/>
    </location>
</feature>
<dbReference type="PANTHER" id="PTHR11654">
    <property type="entry name" value="OLIGOPEPTIDE TRANSPORTER-RELATED"/>
    <property type="match status" value="1"/>
</dbReference>
<evidence type="ECO:0000256" key="4">
    <source>
        <dbReference type="ARBA" id="ARBA00022989"/>
    </source>
</evidence>
<dbReference type="GO" id="GO:0006857">
    <property type="term" value="P:oligopeptide transport"/>
    <property type="evidence" value="ECO:0007669"/>
    <property type="project" value="InterPro"/>
</dbReference>
<feature type="transmembrane region" description="Helical" evidence="6">
    <location>
        <begin position="892"/>
        <end position="911"/>
    </location>
</feature>
<feature type="transmembrane region" description="Helical" evidence="6">
    <location>
        <begin position="1010"/>
        <end position="1029"/>
    </location>
</feature>
<comment type="similarity">
    <text evidence="2">Belongs to the major facilitator superfamily. Proton-dependent oligopeptide transporter (POT/PTR) (TC 2.A.17) family.</text>
</comment>
<feature type="transmembrane region" description="Helical" evidence="6">
    <location>
        <begin position="917"/>
        <end position="945"/>
    </location>
</feature>
<feature type="transmembrane region" description="Helical" evidence="6">
    <location>
        <begin position="273"/>
        <end position="293"/>
    </location>
</feature>
<dbReference type="PROSITE" id="PS01022">
    <property type="entry name" value="PTR2_1"/>
    <property type="match status" value="2"/>
</dbReference>
<name>A0A9E7HZH1_9LILI</name>
<evidence type="ECO:0000256" key="2">
    <source>
        <dbReference type="ARBA" id="ARBA00005982"/>
    </source>
</evidence>
<feature type="transmembrane region" description="Helical" evidence="6">
    <location>
        <begin position="569"/>
        <end position="589"/>
    </location>
</feature>
<comment type="subcellular location">
    <subcellularLocation>
        <location evidence="1">Membrane</location>
        <topology evidence="1">Multi-pass membrane protein</topology>
    </subcellularLocation>
</comment>
<evidence type="ECO:0000256" key="3">
    <source>
        <dbReference type="ARBA" id="ARBA00022692"/>
    </source>
</evidence>
<keyword evidence="3 6" id="KW-0812">Transmembrane</keyword>
<keyword evidence="8" id="KW-1185">Reference proteome</keyword>